<reference evidence="1" key="1">
    <citation type="journal article" date="2007" name="PLoS ONE">
        <title>The first genome sequence of an elite grapevine cultivar (Pinot noir Vitis vinifera L.): coping with a highly heterozygous genome.</title>
        <authorList>
            <person name="Velasco R."/>
            <person name="Zharkikh A."/>
            <person name="Troggio M."/>
            <person name="Cartwright D.A."/>
            <person name="Cestaro A."/>
            <person name="Pruss D."/>
            <person name="Pindo M."/>
            <person name="FitzGerald L.M."/>
            <person name="Vezzulli S."/>
            <person name="Reid J."/>
            <person name="Malacarne G."/>
            <person name="Iliev D."/>
            <person name="Coppola G."/>
            <person name="Wardell B."/>
            <person name="Micheletti D."/>
            <person name="Macalma T."/>
            <person name="Facci M."/>
            <person name="Mitchell J.T."/>
            <person name="Perazzolli M."/>
            <person name="Eldredge G."/>
            <person name="Gatto P."/>
            <person name="Oyzerski R."/>
            <person name="Moretto M."/>
            <person name="Gutin N."/>
            <person name="Stefanini M."/>
            <person name="Chen Y."/>
            <person name="Segala C."/>
            <person name="Davenport C."/>
            <person name="Dematte L."/>
            <person name="Mraz A."/>
            <person name="Battilana J."/>
            <person name="Stormo K."/>
            <person name="Costa F."/>
            <person name="Tao Q."/>
            <person name="Si-Ammour A."/>
            <person name="Harkins T."/>
            <person name="Lackey A."/>
            <person name="Perbost C."/>
            <person name="Taillon B."/>
            <person name="Stella A."/>
            <person name="Solovyev V."/>
            <person name="Fawcett J.A."/>
            <person name="Sterck L."/>
            <person name="Vandepoele K."/>
            <person name="Grando S.M."/>
            <person name="Toppo S."/>
            <person name="Moser C."/>
            <person name="Lanchbury J."/>
            <person name="Bogden R."/>
            <person name="Skolnick M."/>
            <person name="Sgaramella V."/>
            <person name="Bhatnagar S.K."/>
            <person name="Fontana P."/>
            <person name="Gutin A."/>
            <person name="Van de Peer Y."/>
            <person name="Salamini F."/>
            <person name="Viola R."/>
        </authorList>
    </citation>
    <scope>NUCLEOTIDE SEQUENCE</scope>
</reference>
<dbReference type="EMBL" id="AM449365">
    <property type="protein sequence ID" value="CAN76539.1"/>
    <property type="molecule type" value="Genomic_DNA"/>
</dbReference>
<organism evidence="1">
    <name type="scientific">Vitis vinifera</name>
    <name type="common">Grape</name>
    <dbReference type="NCBI Taxonomy" id="29760"/>
    <lineage>
        <taxon>Eukaryota</taxon>
        <taxon>Viridiplantae</taxon>
        <taxon>Streptophyta</taxon>
        <taxon>Embryophyta</taxon>
        <taxon>Tracheophyta</taxon>
        <taxon>Spermatophyta</taxon>
        <taxon>Magnoliopsida</taxon>
        <taxon>eudicotyledons</taxon>
        <taxon>Gunneridae</taxon>
        <taxon>Pentapetalae</taxon>
        <taxon>rosids</taxon>
        <taxon>Vitales</taxon>
        <taxon>Vitaceae</taxon>
        <taxon>Viteae</taxon>
        <taxon>Vitis</taxon>
    </lineage>
</organism>
<dbReference type="AlphaFoldDB" id="A5B7I2"/>
<evidence type="ECO:0000313" key="1">
    <source>
        <dbReference type="EMBL" id="CAN76539.1"/>
    </source>
</evidence>
<accession>A5B7I2</accession>
<name>A5B7I2_VITVI</name>
<proteinExistence type="predicted"/>
<gene>
    <name evidence="1" type="ORF">VITISV_011240</name>
</gene>
<protein>
    <submittedName>
        <fullName evidence="1">Uncharacterized protein</fullName>
    </submittedName>
</protein>
<sequence length="188" mass="20421">MGNVENGEELASELGCKVGSLPSTYLGMSLGAPFKSVAVWDGVEERFYNLLKDYSNGDNVGSSPDLIFHIDCGPAFFMCVPTRSQIEEKVERRPDIIVVVRHPEKVGCQPDGIASARHREKVGCRLDKDGGCETSGESGISANRMAAVRHPKKVGCRPDRMAAVRHPDKVGCWPGRMAAVRHPDKVGC</sequence>